<comment type="pathway">
    <text evidence="1">Cofactor biosynthesis; thiamine diphosphate biosynthesis.</text>
</comment>
<sequence length="213" mass="23286">MEIEKRRSIHVISTGQQSRDELVKISRTIHPYIDMLHIREKSWTGAELAEAVDELTAAGVPLRKLYINDRADISCMKHVRGVQLGHHSAPVGLVKESFPSLKIGASVHSKQEALLAYEQGADFLLFGNVYETMSKPGKQGTGIVSLEDIVLNIPLPIIAIGGITPGRVEDIIRTGAKGIAILSGIFLSQDPLDAARAYYEAIHKEVKQLGETI</sequence>
<dbReference type="GO" id="GO:0004789">
    <property type="term" value="F:thiamine-phosphate diphosphorylase activity"/>
    <property type="evidence" value="ECO:0007669"/>
    <property type="project" value="TreeGrafter"/>
</dbReference>
<dbReference type="GO" id="GO:0009228">
    <property type="term" value="P:thiamine biosynthetic process"/>
    <property type="evidence" value="ECO:0007669"/>
    <property type="project" value="UniProtKB-KW"/>
</dbReference>
<dbReference type="OrthoDB" id="9815348at2"/>
<dbReference type="Pfam" id="PF02581">
    <property type="entry name" value="TMP-TENI"/>
    <property type="match status" value="1"/>
</dbReference>
<dbReference type="PANTHER" id="PTHR20857:SF22">
    <property type="entry name" value="THIAZOLE TAUTOMERASE"/>
    <property type="match status" value="1"/>
</dbReference>
<dbReference type="PATRIC" id="fig|218284.4.peg.3240"/>
<gene>
    <name evidence="4" type="ORF">AM506_08110</name>
</gene>
<reference evidence="4 5" key="1">
    <citation type="submission" date="2015-08" db="EMBL/GenBank/DDBJ databases">
        <title>Draft Genome Sequence of Bacillus vietnamensis UCD-SED5.</title>
        <authorList>
            <person name="Lee R.D."/>
            <person name="Jospin G."/>
            <person name="Lang J.M."/>
            <person name="Coil D.A."/>
            <person name="Eisen J.A."/>
        </authorList>
    </citation>
    <scope>NUCLEOTIDE SEQUENCE [LARGE SCALE GENOMIC DNA]</scope>
    <source>
        <strain evidence="4 5">UCD-SED5</strain>
    </source>
</reference>
<keyword evidence="2" id="KW-0784">Thiamine biosynthesis</keyword>
<organism evidence="4 5">
    <name type="scientific">Rossellomorea vietnamensis</name>
    <dbReference type="NCBI Taxonomy" id="218284"/>
    <lineage>
        <taxon>Bacteria</taxon>
        <taxon>Bacillati</taxon>
        <taxon>Bacillota</taxon>
        <taxon>Bacilli</taxon>
        <taxon>Bacillales</taxon>
        <taxon>Bacillaceae</taxon>
        <taxon>Rossellomorea</taxon>
    </lineage>
</organism>
<dbReference type="InterPro" id="IPR036206">
    <property type="entry name" value="ThiamineP_synth_sf"/>
</dbReference>
<evidence type="ECO:0000256" key="1">
    <source>
        <dbReference type="ARBA" id="ARBA00004948"/>
    </source>
</evidence>
<dbReference type="RefSeq" id="WP_060671993.1">
    <property type="nucleotide sequence ID" value="NZ_LIXZ01000005.1"/>
</dbReference>
<dbReference type="PANTHER" id="PTHR20857">
    <property type="entry name" value="THIAMINE-PHOSPHATE PYROPHOSPHORYLASE"/>
    <property type="match status" value="1"/>
</dbReference>
<dbReference type="InterPro" id="IPR022998">
    <property type="entry name" value="ThiamineP_synth_TenI"/>
</dbReference>
<dbReference type="AlphaFoldDB" id="A0A0P6WUV1"/>
<feature type="domain" description="Thiamine phosphate synthase/TenI" evidence="3">
    <location>
        <begin position="12"/>
        <end position="185"/>
    </location>
</feature>
<evidence type="ECO:0000256" key="2">
    <source>
        <dbReference type="ARBA" id="ARBA00022977"/>
    </source>
</evidence>
<comment type="caution">
    <text evidence="4">The sequence shown here is derived from an EMBL/GenBank/DDBJ whole genome shotgun (WGS) entry which is preliminary data.</text>
</comment>
<dbReference type="Proteomes" id="UP000050398">
    <property type="component" value="Unassembled WGS sequence"/>
</dbReference>
<name>A0A0P6WUV1_9BACI</name>
<dbReference type="Gene3D" id="3.20.20.70">
    <property type="entry name" value="Aldolase class I"/>
    <property type="match status" value="1"/>
</dbReference>
<dbReference type="InterPro" id="IPR013785">
    <property type="entry name" value="Aldolase_TIM"/>
</dbReference>
<dbReference type="GO" id="GO:0005737">
    <property type="term" value="C:cytoplasm"/>
    <property type="evidence" value="ECO:0007669"/>
    <property type="project" value="TreeGrafter"/>
</dbReference>
<dbReference type="SUPFAM" id="SSF51391">
    <property type="entry name" value="Thiamin phosphate synthase"/>
    <property type="match status" value="1"/>
</dbReference>
<proteinExistence type="predicted"/>
<protein>
    <recommendedName>
        <fullName evidence="3">Thiamine phosphate synthase/TenI domain-containing protein</fullName>
    </recommendedName>
</protein>
<accession>A0A0P6WUV1</accession>
<evidence type="ECO:0000313" key="4">
    <source>
        <dbReference type="EMBL" id="KPL60025.1"/>
    </source>
</evidence>
<dbReference type="EMBL" id="LIXZ01000005">
    <property type="protein sequence ID" value="KPL60025.1"/>
    <property type="molecule type" value="Genomic_DNA"/>
</dbReference>
<dbReference type="CDD" id="cd00564">
    <property type="entry name" value="TMP_TenI"/>
    <property type="match status" value="1"/>
</dbReference>
<evidence type="ECO:0000313" key="5">
    <source>
        <dbReference type="Proteomes" id="UP000050398"/>
    </source>
</evidence>
<evidence type="ECO:0000259" key="3">
    <source>
        <dbReference type="Pfam" id="PF02581"/>
    </source>
</evidence>